<proteinExistence type="predicted"/>
<evidence type="ECO:0000313" key="2">
    <source>
        <dbReference type="Proteomes" id="UP000451565"/>
    </source>
</evidence>
<evidence type="ECO:0000313" key="1">
    <source>
        <dbReference type="EMBL" id="MQR01108.1"/>
    </source>
</evidence>
<reference evidence="1 2" key="1">
    <citation type="submission" date="2019-10" db="EMBL/GenBank/DDBJ databases">
        <title>Glaciimonas soli sp. nov., a psychrophilic bacterium isolated from the forest soil of a high elevation mountain in Taiwan.</title>
        <authorList>
            <person name="Wang L.-T."/>
            <person name="Shieh W.Y."/>
        </authorList>
    </citation>
    <scope>NUCLEOTIDE SEQUENCE [LARGE SCALE GENOMIC DNA]</scope>
    <source>
        <strain evidence="1 2">GS1</strain>
    </source>
</reference>
<dbReference type="OrthoDB" id="8966870at2"/>
<name>A0A843YUD2_9BURK</name>
<keyword evidence="2" id="KW-1185">Reference proteome</keyword>
<accession>A0A843YUD2</accession>
<dbReference type="EMBL" id="WINI01000004">
    <property type="protein sequence ID" value="MQR01108.1"/>
    <property type="molecule type" value="Genomic_DNA"/>
</dbReference>
<comment type="caution">
    <text evidence="1">The sequence shown here is derived from an EMBL/GenBank/DDBJ whole genome shotgun (WGS) entry which is preliminary data.</text>
</comment>
<dbReference type="RefSeq" id="WP_153234702.1">
    <property type="nucleotide sequence ID" value="NZ_WINI01000004.1"/>
</dbReference>
<evidence type="ECO:0008006" key="3">
    <source>
        <dbReference type="Google" id="ProtNLM"/>
    </source>
</evidence>
<dbReference type="Proteomes" id="UP000451565">
    <property type="component" value="Unassembled WGS sequence"/>
</dbReference>
<protein>
    <recommendedName>
        <fullName evidence="3">DUF2917 domain-containing protein</fullName>
    </recommendedName>
</protein>
<sequence>MSTFANMPAKSAKSGQTLHFYSAADTVITLQSGKLRINLDSRQMDGYHWREIVTLTENGQWVAPRSGWMQVDVMSDATLQITAPLSVWRGWDKIRDAGAEWVRHFLPARY</sequence>
<gene>
    <name evidence="1" type="ORF">GEV47_10485</name>
</gene>
<dbReference type="AlphaFoldDB" id="A0A843YUD2"/>
<organism evidence="1 2">
    <name type="scientific">Glaciimonas soli</name>
    <dbReference type="NCBI Taxonomy" id="2590999"/>
    <lineage>
        <taxon>Bacteria</taxon>
        <taxon>Pseudomonadati</taxon>
        <taxon>Pseudomonadota</taxon>
        <taxon>Betaproteobacteria</taxon>
        <taxon>Burkholderiales</taxon>
        <taxon>Oxalobacteraceae</taxon>
        <taxon>Glaciimonas</taxon>
    </lineage>
</organism>